<dbReference type="Proteomes" id="UP000823614">
    <property type="component" value="Unassembled WGS sequence"/>
</dbReference>
<gene>
    <name evidence="2" type="ORF">IAA89_01120</name>
</gene>
<evidence type="ECO:0000313" key="3">
    <source>
        <dbReference type="Proteomes" id="UP000823614"/>
    </source>
</evidence>
<comment type="caution">
    <text evidence="2">The sequence shown here is derived from an EMBL/GenBank/DDBJ whole genome shotgun (WGS) entry which is preliminary data.</text>
</comment>
<reference evidence="2" key="2">
    <citation type="journal article" date="2021" name="PeerJ">
        <title>Extensive microbial diversity within the chicken gut microbiome revealed by metagenomics and culture.</title>
        <authorList>
            <person name="Gilroy R."/>
            <person name="Ravi A."/>
            <person name="Getino M."/>
            <person name="Pursley I."/>
            <person name="Horton D.L."/>
            <person name="Alikhan N.F."/>
            <person name="Baker D."/>
            <person name="Gharbi K."/>
            <person name="Hall N."/>
            <person name="Watson M."/>
            <person name="Adriaenssens E.M."/>
            <person name="Foster-Nyarko E."/>
            <person name="Jarju S."/>
            <person name="Secka A."/>
            <person name="Antonio M."/>
            <person name="Oren A."/>
            <person name="Chaudhuri R.R."/>
            <person name="La Ragione R."/>
            <person name="Hildebrand F."/>
            <person name="Pallen M.J."/>
        </authorList>
    </citation>
    <scope>NUCLEOTIDE SEQUENCE</scope>
    <source>
        <strain evidence="2">C6-149</strain>
    </source>
</reference>
<evidence type="ECO:0000313" key="2">
    <source>
        <dbReference type="EMBL" id="MBO8441040.1"/>
    </source>
</evidence>
<dbReference type="EMBL" id="JADIMP010000021">
    <property type="protein sequence ID" value="MBO8441040.1"/>
    <property type="molecule type" value="Genomic_DNA"/>
</dbReference>
<accession>A0A9D9E669</accession>
<reference evidence="2" key="1">
    <citation type="submission" date="2020-10" db="EMBL/GenBank/DDBJ databases">
        <authorList>
            <person name="Gilroy R."/>
        </authorList>
    </citation>
    <scope>NUCLEOTIDE SEQUENCE</scope>
    <source>
        <strain evidence="2">C6-149</strain>
    </source>
</reference>
<protein>
    <submittedName>
        <fullName evidence="2">Uncharacterized protein</fullName>
    </submittedName>
</protein>
<organism evidence="2 3">
    <name type="scientific">Candidatus Gallilactobacillus intestinavium</name>
    <dbReference type="NCBI Taxonomy" id="2840838"/>
    <lineage>
        <taxon>Bacteria</taxon>
        <taxon>Bacillati</taxon>
        <taxon>Bacillota</taxon>
        <taxon>Bacilli</taxon>
        <taxon>Lactobacillales</taxon>
        <taxon>Lactobacillaceae</taxon>
        <taxon>Lactobacillaceae incertae sedis</taxon>
        <taxon>Candidatus Gallilactobacillus</taxon>
    </lineage>
</organism>
<keyword evidence="1" id="KW-0472">Membrane</keyword>
<keyword evidence="1" id="KW-1133">Transmembrane helix</keyword>
<name>A0A9D9E669_9LACO</name>
<proteinExistence type="predicted"/>
<keyword evidence="1" id="KW-0812">Transmembrane</keyword>
<evidence type="ECO:0000256" key="1">
    <source>
        <dbReference type="SAM" id="Phobius"/>
    </source>
</evidence>
<sequence>MNNEESKGNDLSSNIIKGQSRVERFNRKNNAVNDGVFKEKGFETRENVKFNNLEDKVNKLKKKLDRIIFSLILLIILVFIILRFVG</sequence>
<dbReference type="AlphaFoldDB" id="A0A9D9E669"/>
<feature type="transmembrane region" description="Helical" evidence="1">
    <location>
        <begin position="67"/>
        <end position="85"/>
    </location>
</feature>